<protein>
    <submittedName>
        <fullName evidence="3">DUF4245 domain-containing protein</fullName>
    </submittedName>
</protein>
<keyword evidence="2" id="KW-0472">Membrane</keyword>
<dbReference type="Pfam" id="PF14030">
    <property type="entry name" value="DUF4245"/>
    <property type="match status" value="1"/>
</dbReference>
<evidence type="ECO:0000256" key="1">
    <source>
        <dbReference type="SAM" id="MobiDB-lite"/>
    </source>
</evidence>
<dbReference type="AlphaFoldDB" id="A0A317ZTE9"/>
<dbReference type="EMBL" id="QHLY01000012">
    <property type="protein sequence ID" value="PXA68075.1"/>
    <property type="molecule type" value="Genomic_DNA"/>
</dbReference>
<comment type="caution">
    <text evidence="3">The sequence shown here is derived from an EMBL/GenBank/DDBJ whole genome shotgun (WGS) entry which is preliminary data.</text>
</comment>
<organism evidence="3 4">
    <name type="scientific">Cryobacterium arcticum</name>
    <dbReference type="NCBI Taxonomy" id="670052"/>
    <lineage>
        <taxon>Bacteria</taxon>
        <taxon>Bacillati</taxon>
        <taxon>Actinomycetota</taxon>
        <taxon>Actinomycetes</taxon>
        <taxon>Micrococcales</taxon>
        <taxon>Microbacteriaceae</taxon>
        <taxon>Cryobacterium</taxon>
    </lineage>
</organism>
<accession>A0A317ZTE9</accession>
<feature type="compositionally biased region" description="Basic and acidic residues" evidence="1">
    <location>
        <begin position="15"/>
        <end position="25"/>
    </location>
</feature>
<name>A0A317ZTE9_9MICO</name>
<dbReference type="RefSeq" id="WP_110127746.1">
    <property type="nucleotide sequence ID" value="NZ_QHLY01000012.1"/>
</dbReference>
<feature type="transmembrane region" description="Helical" evidence="2">
    <location>
        <begin position="42"/>
        <end position="61"/>
    </location>
</feature>
<keyword evidence="2" id="KW-0812">Transmembrane</keyword>
<dbReference type="Proteomes" id="UP000246722">
    <property type="component" value="Unassembled WGS sequence"/>
</dbReference>
<sequence length="220" mass="23462">MSRAPRPPRVVAELGRPETAEERATRLATNSRNYRSRKTINNLVYSLLATVGAVIVLVLIVPRSDTPLDRAVDFGSVAEQVQQGVDEPLVAPTLPPGWSANAAEWRAGGSDGVSSWYIGLITPENEFIGLTQAVDANPTWLAEQLDKVAASDTITIDGVEWDVYRNPAPAADQGNFESALVTDAGDSTYLLIGTASDQELTVLAGALSDQITANQAEDNT</sequence>
<dbReference type="OrthoDB" id="4801970at2"/>
<keyword evidence="2" id="KW-1133">Transmembrane helix</keyword>
<proteinExistence type="predicted"/>
<dbReference type="InterPro" id="IPR025339">
    <property type="entry name" value="DUF4245"/>
</dbReference>
<reference evidence="3 4" key="1">
    <citation type="submission" date="2018-05" db="EMBL/GenBank/DDBJ databases">
        <title>Genetic diversity of glacier-inhabiting Cryobacterium bacteria in China and description of Cryobacterium mengkeensis sp. nov. and Arthrobacter glacialis sp. nov.</title>
        <authorList>
            <person name="Liu Q."/>
            <person name="Xin Y.-H."/>
        </authorList>
    </citation>
    <scope>NUCLEOTIDE SEQUENCE [LARGE SCALE GENOMIC DNA]</scope>
    <source>
        <strain evidence="3 4">SK-1</strain>
    </source>
</reference>
<evidence type="ECO:0000313" key="3">
    <source>
        <dbReference type="EMBL" id="PXA68075.1"/>
    </source>
</evidence>
<evidence type="ECO:0000313" key="4">
    <source>
        <dbReference type="Proteomes" id="UP000246722"/>
    </source>
</evidence>
<feature type="region of interest" description="Disordered" evidence="1">
    <location>
        <begin position="1"/>
        <end position="28"/>
    </location>
</feature>
<evidence type="ECO:0000256" key="2">
    <source>
        <dbReference type="SAM" id="Phobius"/>
    </source>
</evidence>
<gene>
    <name evidence="3" type="ORF">CTB96_15635</name>
</gene>
<keyword evidence="4" id="KW-1185">Reference proteome</keyword>